<name>A0A5B7J1Y5_PORTR</name>
<comment type="caution">
    <text evidence="2">The sequence shown here is derived from an EMBL/GenBank/DDBJ whole genome shotgun (WGS) entry which is preliminary data.</text>
</comment>
<dbReference type="EMBL" id="VSRR010072907">
    <property type="protein sequence ID" value="MPC86908.1"/>
    <property type="molecule type" value="Genomic_DNA"/>
</dbReference>
<keyword evidence="3" id="KW-1185">Reference proteome</keyword>
<organism evidence="2 3">
    <name type="scientific">Portunus trituberculatus</name>
    <name type="common">Swimming crab</name>
    <name type="synonym">Neptunus trituberculatus</name>
    <dbReference type="NCBI Taxonomy" id="210409"/>
    <lineage>
        <taxon>Eukaryota</taxon>
        <taxon>Metazoa</taxon>
        <taxon>Ecdysozoa</taxon>
        <taxon>Arthropoda</taxon>
        <taxon>Crustacea</taxon>
        <taxon>Multicrustacea</taxon>
        <taxon>Malacostraca</taxon>
        <taxon>Eumalacostraca</taxon>
        <taxon>Eucarida</taxon>
        <taxon>Decapoda</taxon>
        <taxon>Pleocyemata</taxon>
        <taxon>Brachyura</taxon>
        <taxon>Eubrachyura</taxon>
        <taxon>Portunoidea</taxon>
        <taxon>Portunidae</taxon>
        <taxon>Portuninae</taxon>
        <taxon>Portunus</taxon>
    </lineage>
</organism>
<proteinExistence type="predicted"/>
<feature type="region of interest" description="Disordered" evidence="1">
    <location>
        <begin position="39"/>
        <end position="60"/>
    </location>
</feature>
<dbReference type="AlphaFoldDB" id="A0A5B7J1Y5"/>
<reference evidence="2 3" key="1">
    <citation type="submission" date="2019-05" db="EMBL/GenBank/DDBJ databases">
        <title>Another draft genome of Portunus trituberculatus and its Hox gene families provides insights of decapod evolution.</title>
        <authorList>
            <person name="Jeong J.-H."/>
            <person name="Song I."/>
            <person name="Kim S."/>
            <person name="Choi T."/>
            <person name="Kim D."/>
            <person name="Ryu S."/>
            <person name="Kim W."/>
        </authorList>
    </citation>
    <scope>NUCLEOTIDE SEQUENCE [LARGE SCALE GENOMIC DNA]</scope>
    <source>
        <tissue evidence="2">Muscle</tissue>
    </source>
</reference>
<accession>A0A5B7J1Y5</accession>
<evidence type="ECO:0000313" key="2">
    <source>
        <dbReference type="EMBL" id="MPC86908.1"/>
    </source>
</evidence>
<feature type="compositionally biased region" description="Polar residues" evidence="1">
    <location>
        <begin position="39"/>
        <end position="57"/>
    </location>
</feature>
<dbReference type="Proteomes" id="UP000324222">
    <property type="component" value="Unassembled WGS sequence"/>
</dbReference>
<evidence type="ECO:0000256" key="1">
    <source>
        <dbReference type="SAM" id="MobiDB-lite"/>
    </source>
</evidence>
<sequence length="74" mass="8182">MKGLAPSWREGRTGKTFYNPPITTRFRAREAVVVLHSLTQHRSPNTASTHNPKTPSNIAVCHSPVGMKMCPAVR</sequence>
<evidence type="ECO:0000313" key="3">
    <source>
        <dbReference type="Proteomes" id="UP000324222"/>
    </source>
</evidence>
<protein>
    <submittedName>
        <fullName evidence="2">Uncharacterized protein</fullName>
    </submittedName>
</protein>
<gene>
    <name evidence="2" type="ORF">E2C01_081747</name>
</gene>